<evidence type="ECO:0000313" key="2">
    <source>
        <dbReference type="Proteomes" id="UP000194841"/>
    </source>
</evidence>
<dbReference type="Proteomes" id="UP000194841">
    <property type="component" value="Unassembled WGS sequence"/>
</dbReference>
<dbReference type="AlphaFoldDB" id="A0A244CP55"/>
<sequence>MELVAGNLLRLPLFILNDTLAERDIEQPDLFIDITLDQDLIDELCVNPDVDNNACLYLDDYQLEAINSAYHGLLQESHAAQLQISHGPLVAAMLTTDDERVFVSPHMDFMPTFDLGLEDEE</sequence>
<dbReference type="EMBL" id="MWPV01000004">
    <property type="protein sequence ID" value="OUL57407.1"/>
    <property type="molecule type" value="Genomic_DNA"/>
</dbReference>
<comment type="caution">
    <text evidence="1">The sequence shown here is derived from an EMBL/GenBank/DDBJ whole genome shotgun (WGS) entry which is preliminary data.</text>
</comment>
<evidence type="ECO:0000313" key="1">
    <source>
        <dbReference type="EMBL" id="OUL57407.1"/>
    </source>
</evidence>
<name>A0A244CP55_PSEDV</name>
<accession>A0A244CP55</accession>
<organism evidence="1 2">
    <name type="scientific">Pseudoalteromonas ulvae</name>
    <dbReference type="NCBI Taxonomy" id="107327"/>
    <lineage>
        <taxon>Bacteria</taxon>
        <taxon>Pseudomonadati</taxon>
        <taxon>Pseudomonadota</taxon>
        <taxon>Gammaproteobacteria</taxon>
        <taxon>Alteromonadales</taxon>
        <taxon>Pseudoalteromonadaceae</taxon>
        <taxon>Pseudoalteromonas</taxon>
    </lineage>
</organism>
<gene>
    <name evidence="1" type="ORF">B1199_14685</name>
</gene>
<dbReference type="OrthoDB" id="6315633at2"/>
<keyword evidence="2" id="KW-1185">Reference proteome</keyword>
<reference evidence="1 2" key="1">
    <citation type="submission" date="2017-02" db="EMBL/GenBank/DDBJ databases">
        <title>Pseudoalteromonas ulvae TC14 Genome.</title>
        <authorList>
            <person name="Molmeret M."/>
        </authorList>
    </citation>
    <scope>NUCLEOTIDE SEQUENCE [LARGE SCALE GENOMIC DNA]</scope>
    <source>
        <strain evidence="1">TC14</strain>
    </source>
</reference>
<proteinExistence type="predicted"/>
<protein>
    <submittedName>
        <fullName evidence="1">Uncharacterized protein</fullName>
    </submittedName>
</protein>